<evidence type="ECO:0000256" key="1">
    <source>
        <dbReference type="SAM" id="MobiDB-lite"/>
    </source>
</evidence>
<feature type="region of interest" description="Disordered" evidence="1">
    <location>
        <begin position="111"/>
        <end position="130"/>
    </location>
</feature>
<evidence type="ECO:0000313" key="2">
    <source>
        <dbReference type="EMBL" id="VFK23027.1"/>
    </source>
</evidence>
<accession>A0A450X169</accession>
<reference evidence="2" key="1">
    <citation type="submission" date="2019-02" db="EMBL/GenBank/DDBJ databases">
        <authorList>
            <person name="Gruber-Vodicka R. H."/>
            <person name="Seah K. B. B."/>
        </authorList>
    </citation>
    <scope>NUCLEOTIDE SEQUENCE</scope>
    <source>
        <strain evidence="2">BECK_S426</strain>
    </source>
</reference>
<dbReference type="EMBL" id="CAADFP010000003">
    <property type="protein sequence ID" value="VFK23027.1"/>
    <property type="molecule type" value="Genomic_DNA"/>
</dbReference>
<gene>
    <name evidence="2" type="ORF">BECKLPF1236C_GA0070990_100034</name>
</gene>
<proteinExistence type="predicted"/>
<name>A0A450X169_9GAMM</name>
<organism evidence="2">
    <name type="scientific">Candidatus Kentrum sp. LPFa</name>
    <dbReference type="NCBI Taxonomy" id="2126335"/>
    <lineage>
        <taxon>Bacteria</taxon>
        <taxon>Pseudomonadati</taxon>
        <taxon>Pseudomonadota</taxon>
        <taxon>Gammaproteobacteria</taxon>
        <taxon>Candidatus Kentrum</taxon>
    </lineage>
</organism>
<sequence>MYRDHKEEMKLMFSELRQARNQEELAAIHARISALKQGGKEAQEKVRRYVDQSLDNFRSLLTNIEHFDQTDFFQKLSEKERGAYSAFAASLGKSAREISYLLDEYREARASGSFDDGHEKGPNGDRNDHV</sequence>
<protein>
    <submittedName>
        <fullName evidence="2">Uncharacterized protein</fullName>
    </submittedName>
</protein>
<dbReference type="AlphaFoldDB" id="A0A450X169"/>